<keyword evidence="6" id="KW-0804">Transcription</keyword>
<dbReference type="OrthoDB" id="2123952at2759"/>
<protein>
    <recommendedName>
        <fullName evidence="8">Zn(2)-C6 fungal-type domain-containing protein</fullName>
    </recommendedName>
</protein>
<evidence type="ECO:0000259" key="8">
    <source>
        <dbReference type="PROSITE" id="PS50048"/>
    </source>
</evidence>
<keyword evidence="7" id="KW-0539">Nucleus</keyword>
<organism evidence="9 10">
    <name type="scientific">Oidiodendron maius (strain Zn)</name>
    <dbReference type="NCBI Taxonomy" id="913774"/>
    <lineage>
        <taxon>Eukaryota</taxon>
        <taxon>Fungi</taxon>
        <taxon>Dikarya</taxon>
        <taxon>Ascomycota</taxon>
        <taxon>Pezizomycotina</taxon>
        <taxon>Leotiomycetes</taxon>
        <taxon>Leotiomycetes incertae sedis</taxon>
        <taxon>Myxotrichaceae</taxon>
        <taxon>Oidiodendron</taxon>
    </lineage>
</organism>
<dbReference type="SMART" id="SM00066">
    <property type="entry name" value="GAL4"/>
    <property type="match status" value="1"/>
</dbReference>
<accession>A0A0C3D5M6</accession>
<dbReference type="PANTHER" id="PTHR31313">
    <property type="entry name" value="TY1 ENHANCER ACTIVATOR"/>
    <property type="match status" value="1"/>
</dbReference>
<dbReference type="FunCoup" id="A0A0C3D5M6">
    <property type="interactions" value="248"/>
</dbReference>
<dbReference type="AlphaFoldDB" id="A0A0C3D5M6"/>
<dbReference type="CDD" id="cd00067">
    <property type="entry name" value="GAL4"/>
    <property type="match status" value="1"/>
</dbReference>
<keyword evidence="4" id="KW-0805">Transcription regulation</keyword>
<evidence type="ECO:0000256" key="7">
    <source>
        <dbReference type="ARBA" id="ARBA00023242"/>
    </source>
</evidence>
<dbReference type="Pfam" id="PF00172">
    <property type="entry name" value="Zn_clus"/>
    <property type="match status" value="1"/>
</dbReference>
<dbReference type="GO" id="GO:0006351">
    <property type="term" value="P:DNA-templated transcription"/>
    <property type="evidence" value="ECO:0007669"/>
    <property type="project" value="InterPro"/>
</dbReference>
<dbReference type="GO" id="GO:0008270">
    <property type="term" value="F:zinc ion binding"/>
    <property type="evidence" value="ECO:0007669"/>
    <property type="project" value="InterPro"/>
</dbReference>
<dbReference type="Proteomes" id="UP000054321">
    <property type="component" value="Unassembled WGS sequence"/>
</dbReference>
<keyword evidence="5" id="KW-0238">DNA-binding</keyword>
<dbReference type="PANTHER" id="PTHR31313:SF4">
    <property type="entry name" value="CONIDIAL DEVELOPMENT PROTEIN FLUFFY"/>
    <property type="match status" value="1"/>
</dbReference>
<reference evidence="10" key="2">
    <citation type="submission" date="2015-01" db="EMBL/GenBank/DDBJ databases">
        <title>Evolutionary Origins and Diversification of the Mycorrhizal Mutualists.</title>
        <authorList>
            <consortium name="DOE Joint Genome Institute"/>
            <consortium name="Mycorrhizal Genomics Consortium"/>
            <person name="Kohler A."/>
            <person name="Kuo A."/>
            <person name="Nagy L.G."/>
            <person name="Floudas D."/>
            <person name="Copeland A."/>
            <person name="Barry K.W."/>
            <person name="Cichocki N."/>
            <person name="Veneault-Fourrey C."/>
            <person name="LaButti K."/>
            <person name="Lindquist E.A."/>
            <person name="Lipzen A."/>
            <person name="Lundell T."/>
            <person name="Morin E."/>
            <person name="Murat C."/>
            <person name="Riley R."/>
            <person name="Ohm R."/>
            <person name="Sun H."/>
            <person name="Tunlid A."/>
            <person name="Henrissat B."/>
            <person name="Grigoriev I.V."/>
            <person name="Hibbett D.S."/>
            <person name="Martin F."/>
        </authorList>
    </citation>
    <scope>NUCLEOTIDE SEQUENCE [LARGE SCALE GENOMIC DNA]</scope>
    <source>
        <strain evidence="10">Zn</strain>
    </source>
</reference>
<evidence type="ECO:0000256" key="5">
    <source>
        <dbReference type="ARBA" id="ARBA00023125"/>
    </source>
</evidence>
<dbReference type="Pfam" id="PF04082">
    <property type="entry name" value="Fungal_trans"/>
    <property type="match status" value="1"/>
</dbReference>
<evidence type="ECO:0000256" key="3">
    <source>
        <dbReference type="ARBA" id="ARBA00022833"/>
    </source>
</evidence>
<dbReference type="EMBL" id="KN832882">
    <property type="protein sequence ID" value="KIM97197.1"/>
    <property type="molecule type" value="Genomic_DNA"/>
</dbReference>
<name>A0A0C3D5M6_OIDMZ</name>
<dbReference type="InterPro" id="IPR001138">
    <property type="entry name" value="Zn2Cys6_DnaBD"/>
</dbReference>
<evidence type="ECO:0000313" key="10">
    <source>
        <dbReference type="Proteomes" id="UP000054321"/>
    </source>
</evidence>
<dbReference type="InterPro" id="IPR007219">
    <property type="entry name" value="XnlR_reg_dom"/>
</dbReference>
<dbReference type="InterPro" id="IPR051615">
    <property type="entry name" value="Transcr_Regulatory_Elem"/>
</dbReference>
<proteinExistence type="predicted"/>
<keyword evidence="3" id="KW-0862">Zinc</keyword>
<evidence type="ECO:0000313" key="9">
    <source>
        <dbReference type="EMBL" id="KIM97197.1"/>
    </source>
</evidence>
<dbReference type="HOGENOM" id="CLU_007003_0_2_1"/>
<evidence type="ECO:0000256" key="6">
    <source>
        <dbReference type="ARBA" id="ARBA00023163"/>
    </source>
</evidence>
<keyword evidence="2" id="KW-0479">Metal-binding</keyword>
<evidence type="ECO:0000256" key="2">
    <source>
        <dbReference type="ARBA" id="ARBA00022723"/>
    </source>
</evidence>
<dbReference type="PROSITE" id="PS50048">
    <property type="entry name" value="ZN2_CY6_FUNGAL_2"/>
    <property type="match status" value="1"/>
</dbReference>
<sequence length="578" mass="65170">MPSSLVFNACNECKLKRTKCDGQHPCARCDSREGVLCVYEPSTRVSNERLRHEVHRLRSQLKQINNTTKPVASSADFQVGFGFSTISSVKADFAPLSETRRSEEQMPVSASCWTEVTSDQELIEHLLSLYFVWEYPIFATLSKKHFLADFRSGSRTYCSSLLVNALLAIGCSFSDRREARLDAEKEETAGDHFFQEVKRLLSDQQSQSLETVQVLGLMSIREARCGRESESWFFAGQSIRLAIEMGLHVNSLQNLTNEENEVRAATFWGAFTLDQAWSLSVARLPHVSRDSRLIEKSRVVDLSQASDWSWSARSSFTPEIVSIQSSSTPSIYNCFCKLSQLIHRSLYILYTPSCALNSKDVLRIYTQYLLWYDSLPETLRRGVNPSPAALFLHIYYQYIILLLFRPFINLRLAGSSILPREVCLQAAENISALIRSHNQIYRRENHSAFLPYILLASAMMHLVSVDTISPIVNDSTPILLDIVTLQDLSRNPFAGRAIMSLMHIAEQWDIAVSFDTGLEKNNGLLNYAWQPVSGSMNFFALIVNPALSVTIIHHTKSAVFAPFPMQGLPSITMESSGM</sequence>
<comment type="subcellular location">
    <subcellularLocation>
        <location evidence="1">Nucleus</location>
    </subcellularLocation>
</comment>
<dbReference type="PROSITE" id="PS00463">
    <property type="entry name" value="ZN2_CY6_FUNGAL_1"/>
    <property type="match status" value="1"/>
</dbReference>
<dbReference type="GO" id="GO:0005634">
    <property type="term" value="C:nucleus"/>
    <property type="evidence" value="ECO:0007669"/>
    <property type="project" value="UniProtKB-SubCell"/>
</dbReference>
<dbReference type="InParanoid" id="A0A0C3D5M6"/>
<dbReference type="InterPro" id="IPR036864">
    <property type="entry name" value="Zn2-C6_fun-type_DNA-bd_sf"/>
</dbReference>
<keyword evidence="10" id="KW-1185">Reference proteome</keyword>
<evidence type="ECO:0000256" key="1">
    <source>
        <dbReference type="ARBA" id="ARBA00004123"/>
    </source>
</evidence>
<reference evidence="9 10" key="1">
    <citation type="submission" date="2014-04" db="EMBL/GenBank/DDBJ databases">
        <authorList>
            <consortium name="DOE Joint Genome Institute"/>
            <person name="Kuo A."/>
            <person name="Martino E."/>
            <person name="Perotto S."/>
            <person name="Kohler A."/>
            <person name="Nagy L.G."/>
            <person name="Floudas D."/>
            <person name="Copeland A."/>
            <person name="Barry K.W."/>
            <person name="Cichocki N."/>
            <person name="Veneault-Fourrey C."/>
            <person name="LaButti K."/>
            <person name="Lindquist E.A."/>
            <person name="Lipzen A."/>
            <person name="Lundell T."/>
            <person name="Morin E."/>
            <person name="Murat C."/>
            <person name="Sun H."/>
            <person name="Tunlid A."/>
            <person name="Henrissat B."/>
            <person name="Grigoriev I.V."/>
            <person name="Hibbett D.S."/>
            <person name="Martin F."/>
            <person name="Nordberg H.P."/>
            <person name="Cantor M.N."/>
            <person name="Hua S.X."/>
        </authorList>
    </citation>
    <scope>NUCLEOTIDE SEQUENCE [LARGE SCALE GENOMIC DNA]</scope>
    <source>
        <strain evidence="9 10">Zn</strain>
    </source>
</reference>
<gene>
    <name evidence="9" type="ORF">OIDMADRAFT_57832</name>
</gene>
<dbReference type="CDD" id="cd12148">
    <property type="entry name" value="fungal_TF_MHR"/>
    <property type="match status" value="1"/>
</dbReference>
<dbReference type="SMART" id="SM00906">
    <property type="entry name" value="Fungal_trans"/>
    <property type="match status" value="1"/>
</dbReference>
<dbReference type="GO" id="GO:0000981">
    <property type="term" value="F:DNA-binding transcription factor activity, RNA polymerase II-specific"/>
    <property type="evidence" value="ECO:0007669"/>
    <property type="project" value="InterPro"/>
</dbReference>
<dbReference type="STRING" id="913774.A0A0C3D5M6"/>
<dbReference type="SUPFAM" id="SSF57701">
    <property type="entry name" value="Zn2/Cys6 DNA-binding domain"/>
    <property type="match status" value="1"/>
</dbReference>
<evidence type="ECO:0000256" key="4">
    <source>
        <dbReference type="ARBA" id="ARBA00023015"/>
    </source>
</evidence>
<feature type="domain" description="Zn(2)-C6 fungal-type" evidence="8">
    <location>
        <begin position="9"/>
        <end position="39"/>
    </location>
</feature>
<dbReference type="GO" id="GO:0003677">
    <property type="term" value="F:DNA binding"/>
    <property type="evidence" value="ECO:0007669"/>
    <property type="project" value="UniProtKB-KW"/>
</dbReference>
<dbReference type="Gene3D" id="4.10.240.10">
    <property type="entry name" value="Zn(2)-C6 fungal-type DNA-binding domain"/>
    <property type="match status" value="1"/>
</dbReference>